<organism evidence="9 10">
    <name type="scientific">Acanthoscelides obtectus</name>
    <name type="common">Bean weevil</name>
    <name type="synonym">Bruchus obtectus</name>
    <dbReference type="NCBI Taxonomy" id="200917"/>
    <lineage>
        <taxon>Eukaryota</taxon>
        <taxon>Metazoa</taxon>
        <taxon>Ecdysozoa</taxon>
        <taxon>Arthropoda</taxon>
        <taxon>Hexapoda</taxon>
        <taxon>Insecta</taxon>
        <taxon>Pterygota</taxon>
        <taxon>Neoptera</taxon>
        <taxon>Endopterygota</taxon>
        <taxon>Coleoptera</taxon>
        <taxon>Polyphaga</taxon>
        <taxon>Cucujiformia</taxon>
        <taxon>Chrysomeloidea</taxon>
        <taxon>Chrysomelidae</taxon>
        <taxon>Bruchinae</taxon>
        <taxon>Bruchini</taxon>
        <taxon>Acanthoscelides</taxon>
    </lineage>
</organism>
<dbReference type="InterPro" id="IPR036638">
    <property type="entry name" value="HLH_DNA-bd_sf"/>
</dbReference>
<dbReference type="InterPro" id="IPR011598">
    <property type="entry name" value="bHLH_dom"/>
</dbReference>
<evidence type="ECO:0000259" key="8">
    <source>
        <dbReference type="PROSITE" id="PS50888"/>
    </source>
</evidence>
<feature type="region of interest" description="Disordered" evidence="7">
    <location>
        <begin position="519"/>
        <end position="569"/>
    </location>
</feature>
<evidence type="ECO:0000256" key="5">
    <source>
        <dbReference type="ARBA" id="ARBA00023242"/>
    </source>
</evidence>
<proteinExistence type="predicted"/>
<comment type="subcellular location">
    <subcellularLocation>
        <location evidence="1">Nucleus</location>
    </subcellularLocation>
</comment>
<protein>
    <recommendedName>
        <fullName evidence="8">BHLH domain-containing protein</fullName>
    </recommendedName>
</protein>
<feature type="compositionally biased region" description="Basic residues" evidence="7">
    <location>
        <begin position="538"/>
        <end position="550"/>
    </location>
</feature>
<dbReference type="SUPFAM" id="SSF47459">
    <property type="entry name" value="HLH, helix-loop-helix DNA-binding domain"/>
    <property type="match status" value="1"/>
</dbReference>
<dbReference type="GO" id="GO:0046983">
    <property type="term" value="F:protein dimerization activity"/>
    <property type="evidence" value="ECO:0007669"/>
    <property type="project" value="InterPro"/>
</dbReference>
<dbReference type="PANTHER" id="PTHR15741">
    <property type="entry name" value="BASIC HELIX-LOOP-HELIX ZIP TRANSCRIPTION FACTOR"/>
    <property type="match status" value="1"/>
</dbReference>
<dbReference type="OrthoDB" id="6022628at2759"/>
<feature type="region of interest" description="Disordered" evidence="7">
    <location>
        <begin position="586"/>
        <end position="609"/>
    </location>
</feature>
<dbReference type="EMBL" id="CAKOFQ010006776">
    <property type="protein sequence ID" value="CAH1970590.1"/>
    <property type="molecule type" value="Genomic_DNA"/>
</dbReference>
<keyword evidence="5" id="KW-0539">Nucleus</keyword>
<keyword evidence="6" id="KW-0175">Coiled coil</keyword>
<dbReference type="AlphaFoldDB" id="A0A9P0KBW2"/>
<evidence type="ECO:0000313" key="10">
    <source>
        <dbReference type="Proteomes" id="UP001152888"/>
    </source>
</evidence>
<feature type="compositionally biased region" description="Low complexity" evidence="7">
    <location>
        <begin position="371"/>
        <end position="384"/>
    </location>
</feature>
<feature type="coiled-coil region" evidence="6">
    <location>
        <begin position="432"/>
        <end position="459"/>
    </location>
</feature>
<evidence type="ECO:0000313" key="9">
    <source>
        <dbReference type="EMBL" id="CAH1970590.1"/>
    </source>
</evidence>
<dbReference type="GO" id="GO:0005634">
    <property type="term" value="C:nucleus"/>
    <property type="evidence" value="ECO:0007669"/>
    <property type="project" value="UniProtKB-SubCell"/>
</dbReference>
<reference evidence="9" key="1">
    <citation type="submission" date="2022-03" db="EMBL/GenBank/DDBJ databases">
        <authorList>
            <person name="Sayadi A."/>
        </authorList>
    </citation>
    <scope>NUCLEOTIDE SEQUENCE</scope>
</reference>
<accession>A0A9P0KBW2</accession>
<evidence type="ECO:0000256" key="4">
    <source>
        <dbReference type="ARBA" id="ARBA00023163"/>
    </source>
</evidence>
<keyword evidence="4" id="KW-0804">Transcription</keyword>
<keyword evidence="10" id="KW-1185">Reference proteome</keyword>
<dbReference type="CDD" id="cd21739">
    <property type="entry name" value="NES2-NLS_ChREBP-like"/>
    <property type="match status" value="1"/>
</dbReference>
<feature type="compositionally biased region" description="Low complexity" evidence="7">
    <location>
        <begin position="668"/>
        <end position="685"/>
    </location>
</feature>
<name>A0A9P0KBW2_ACAOB</name>
<feature type="domain" description="BHLH" evidence="8">
    <location>
        <begin position="690"/>
        <end position="744"/>
    </location>
</feature>
<feature type="compositionally biased region" description="Basic and acidic residues" evidence="7">
    <location>
        <begin position="527"/>
        <end position="537"/>
    </location>
</feature>
<dbReference type="Gene3D" id="4.10.280.10">
    <property type="entry name" value="Helix-loop-helix DNA-binding domain"/>
    <property type="match status" value="1"/>
</dbReference>
<feature type="compositionally biased region" description="Polar residues" evidence="7">
    <location>
        <begin position="641"/>
        <end position="660"/>
    </location>
</feature>
<comment type="caution">
    <text evidence="9">The sequence shown here is derived from an EMBL/GenBank/DDBJ whole genome shotgun (WGS) entry which is preliminary data.</text>
</comment>
<dbReference type="CDD" id="cd11405">
    <property type="entry name" value="bHLHzip_MLXIP_like"/>
    <property type="match status" value="1"/>
</dbReference>
<evidence type="ECO:0000256" key="3">
    <source>
        <dbReference type="ARBA" id="ARBA00023125"/>
    </source>
</evidence>
<evidence type="ECO:0000256" key="7">
    <source>
        <dbReference type="SAM" id="MobiDB-lite"/>
    </source>
</evidence>
<evidence type="ECO:0000256" key="1">
    <source>
        <dbReference type="ARBA" id="ARBA00004123"/>
    </source>
</evidence>
<dbReference type="PANTHER" id="PTHR15741:SF37">
    <property type="entry name" value="LD38259P"/>
    <property type="match status" value="1"/>
</dbReference>
<keyword evidence="2" id="KW-0805">Transcription regulation</keyword>
<dbReference type="SMART" id="SM00353">
    <property type="entry name" value="HLH"/>
    <property type="match status" value="1"/>
</dbReference>
<feature type="coiled-coil region" evidence="6">
    <location>
        <begin position="734"/>
        <end position="768"/>
    </location>
</feature>
<keyword evidence="3" id="KW-0238">DNA-binding</keyword>
<gene>
    <name evidence="9" type="ORF">ACAOBT_LOCUS9002</name>
</gene>
<feature type="region of interest" description="Disordered" evidence="7">
    <location>
        <begin position="368"/>
        <end position="387"/>
    </location>
</feature>
<dbReference type="Pfam" id="PF00010">
    <property type="entry name" value="HLH"/>
    <property type="match status" value="1"/>
</dbReference>
<dbReference type="FunFam" id="4.10.280.10:FF:000094">
    <property type="entry name" value="Blast:Carbohydrate-responsive element-binding protein"/>
    <property type="match status" value="1"/>
</dbReference>
<evidence type="ECO:0000256" key="2">
    <source>
        <dbReference type="ARBA" id="ARBA00023015"/>
    </source>
</evidence>
<feature type="region of interest" description="Disordered" evidence="7">
    <location>
        <begin position="638"/>
        <end position="700"/>
    </location>
</feature>
<dbReference type="PROSITE" id="PS50888">
    <property type="entry name" value="BHLH"/>
    <property type="match status" value="1"/>
</dbReference>
<sequence length="893" mass="100952">MYTIQQVQRPERPERETIHSGHFMVSHFEAEEQDDEDNVAVPIPETADTKSLVPLVVPSTPKNVQIRTTSQQLAIDTSLAKLFQCMSLAYRQKLTSPKWNRFRGIRLRWKDKIRLNNVIWRCWHLQFIKKERTLVCQFASPLEVDTHNKPEAVVLEGKYWKRKLAAVTAEYKRWRMFHRNRILGHMPRDISDMFSESLLSWSSKSTENMDMMVDEDYMGLMSDTLFSSIANQPFVFPDPREIARAGLADFIQPSLGPLQPNLDDYMDTFDPLQDFVSNRLPTVPEENQGAQPSLEWGYIDSSLANSNLDVQPLGATEISQYPISEMQQIPLEKTVPVQDTRQQQILSQPSYGSNMMLANYVTEGPPPPYPSVMSKSSSSKPMKSTTKEKIVPYSKSVDIYVNYQRSQCVTDRLQSPSCSQAQQEPTAQQQQQAQIAAELQRHQQQIQQTLEQYKLVQAASQDAVKQHGYKFPVPSTPQINFTQQAQQSSQQQVQNQHAQMQLSAGGGCYVRSNYGAGSSSASVLHGVTKEELSESKRRGAPRGSRGRSRSNTREGTKRPPLLSAASDSSLLTPQTSVLLTQLLTNSSDSSGTYYNNQTRSISQSSQEIHSNPVVIKEESSGSMAQSSASSYAVSSQLSVSPDHTSSDPLMISTFSESNSPVMDPLAQSIHSPTSSHSSIGSPTTDSYHRDRRTGHIHAEQKRRCNIKSGFDTIQQLIPHLQQNPNAKLSKAAMLQKGAEYIRQLKTERNQLKEEMECLRQQIETLNTSISNCQSLLPATGAPVSRRADCKMQEMFDEYVRTRTMENWKFWIFSLIFRPLLSSFNNFVSSSSLDDLYSSTMHWIEQHCSLADLRPVVLNSLRYLCTKTEILSEPDKLPDEAREIVLETKQNKKH</sequence>
<evidence type="ECO:0000256" key="6">
    <source>
        <dbReference type="SAM" id="Coils"/>
    </source>
</evidence>
<dbReference type="Proteomes" id="UP001152888">
    <property type="component" value="Unassembled WGS sequence"/>
</dbReference>
<dbReference type="GO" id="GO:0000981">
    <property type="term" value="F:DNA-binding transcription factor activity, RNA polymerase II-specific"/>
    <property type="evidence" value="ECO:0007669"/>
    <property type="project" value="TreeGrafter"/>
</dbReference>
<dbReference type="GO" id="GO:0000978">
    <property type="term" value="F:RNA polymerase II cis-regulatory region sequence-specific DNA binding"/>
    <property type="evidence" value="ECO:0007669"/>
    <property type="project" value="TreeGrafter"/>
</dbReference>
<dbReference type="InterPro" id="IPR052207">
    <property type="entry name" value="Max-like/E-box_TFs"/>
</dbReference>